<evidence type="ECO:0000313" key="5">
    <source>
        <dbReference type="EMBL" id="CAG6579546.1"/>
    </source>
</evidence>
<dbReference type="InterPro" id="IPR035979">
    <property type="entry name" value="RBD_domain_sf"/>
</dbReference>
<feature type="region of interest" description="Disordered" evidence="3">
    <location>
        <begin position="574"/>
        <end position="612"/>
    </location>
</feature>
<evidence type="ECO:0000256" key="2">
    <source>
        <dbReference type="PROSITE-ProRule" id="PRU00176"/>
    </source>
</evidence>
<dbReference type="SMART" id="SM00360">
    <property type="entry name" value="RRM"/>
    <property type="match status" value="6"/>
</dbReference>
<dbReference type="AlphaFoldDB" id="A0A8D8NVZ2"/>
<evidence type="ECO:0000256" key="1">
    <source>
        <dbReference type="ARBA" id="ARBA00022884"/>
    </source>
</evidence>
<proteinExistence type="predicted"/>
<dbReference type="EMBL" id="HBUE01196249">
    <property type="protein sequence ID" value="CAG6527823.1"/>
    <property type="molecule type" value="Transcribed_RNA"/>
</dbReference>
<dbReference type="EMBL" id="HBUE01302249">
    <property type="protein sequence ID" value="CAG6579547.1"/>
    <property type="molecule type" value="Transcribed_RNA"/>
</dbReference>
<feature type="domain" description="RRM" evidence="4">
    <location>
        <begin position="471"/>
        <end position="561"/>
    </location>
</feature>
<dbReference type="EMBL" id="HBUE01101181">
    <property type="protein sequence ID" value="CAG6485423.1"/>
    <property type="molecule type" value="Transcribed_RNA"/>
</dbReference>
<feature type="compositionally biased region" description="Low complexity" evidence="3">
    <location>
        <begin position="600"/>
        <end position="612"/>
    </location>
</feature>
<feature type="region of interest" description="Disordered" evidence="3">
    <location>
        <begin position="670"/>
        <end position="754"/>
    </location>
</feature>
<dbReference type="EMBL" id="HBUE01302248">
    <property type="protein sequence ID" value="CAG6579546.1"/>
    <property type="molecule type" value="Transcribed_RNA"/>
</dbReference>
<name>A0A8D8NVZ2_CULPI</name>
<evidence type="ECO:0000259" key="4">
    <source>
        <dbReference type="PROSITE" id="PS50102"/>
    </source>
</evidence>
<reference evidence="5" key="1">
    <citation type="submission" date="2021-05" db="EMBL/GenBank/DDBJ databases">
        <authorList>
            <person name="Alioto T."/>
            <person name="Alioto T."/>
            <person name="Gomez Garrido J."/>
        </authorList>
    </citation>
    <scope>NUCLEOTIDE SEQUENCE</scope>
</reference>
<keyword evidence="1 2" id="KW-0694">RNA-binding</keyword>
<feature type="compositionally biased region" description="Gly residues" evidence="3">
    <location>
        <begin position="745"/>
        <end position="754"/>
    </location>
</feature>
<dbReference type="EMBL" id="HBUE01101182">
    <property type="protein sequence ID" value="CAG6485424.1"/>
    <property type="molecule type" value="Transcribed_RNA"/>
</dbReference>
<feature type="domain" description="RRM" evidence="4">
    <location>
        <begin position="266"/>
        <end position="346"/>
    </location>
</feature>
<accession>A0A8D8NVZ2</accession>
<organism evidence="5">
    <name type="scientific">Culex pipiens</name>
    <name type="common">House mosquito</name>
    <dbReference type="NCBI Taxonomy" id="7175"/>
    <lineage>
        <taxon>Eukaryota</taxon>
        <taxon>Metazoa</taxon>
        <taxon>Ecdysozoa</taxon>
        <taxon>Arthropoda</taxon>
        <taxon>Hexapoda</taxon>
        <taxon>Insecta</taxon>
        <taxon>Pterygota</taxon>
        <taxon>Neoptera</taxon>
        <taxon>Endopterygota</taxon>
        <taxon>Diptera</taxon>
        <taxon>Nematocera</taxon>
        <taxon>Culicoidea</taxon>
        <taxon>Culicidae</taxon>
        <taxon>Culicinae</taxon>
        <taxon>Culicini</taxon>
        <taxon>Culex</taxon>
        <taxon>Culex</taxon>
    </lineage>
</organism>
<dbReference type="CDD" id="cd00590">
    <property type="entry name" value="RRM_SF"/>
    <property type="match status" value="2"/>
</dbReference>
<protein>
    <submittedName>
        <fullName evidence="5">(northern house mosquito) hypothetical protein</fullName>
    </submittedName>
</protein>
<feature type="domain" description="RRM" evidence="4">
    <location>
        <begin position="16"/>
        <end position="89"/>
    </location>
</feature>
<dbReference type="Gene3D" id="3.30.70.330">
    <property type="match status" value="5"/>
</dbReference>
<dbReference type="SUPFAM" id="SSF54928">
    <property type="entry name" value="RNA-binding domain, RBD"/>
    <property type="match status" value="3"/>
</dbReference>
<evidence type="ECO:0000256" key="3">
    <source>
        <dbReference type="SAM" id="MobiDB-lite"/>
    </source>
</evidence>
<feature type="compositionally biased region" description="Low complexity" evidence="3">
    <location>
        <begin position="674"/>
        <end position="744"/>
    </location>
</feature>
<dbReference type="PROSITE" id="PS50102">
    <property type="entry name" value="RRM"/>
    <property type="match status" value="6"/>
</dbReference>
<feature type="domain" description="RRM" evidence="4">
    <location>
        <begin position="96"/>
        <end position="175"/>
    </location>
</feature>
<feature type="domain" description="RRM" evidence="4">
    <location>
        <begin position="182"/>
        <end position="258"/>
    </location>
</feature>
<dbReference type="PANTHER" id="PTHR23189">
    <property type="entry name" value="RNA RECOGNITION MOTIF-CONTAINING"/>
    <property type="match status" value="1"/>
</dbReference>
<dbReference type="InterPro" id="IPR012677">
    <property type="entry name" value="Nucleotide-bd_a/b_plait_sf"/>
</dbReference>
<feature type="domain" description="RRM" evidence="4">
    <location>
        <begin position="380"/>
        <end position="463"/>
    </location>
</feature>
<dbReference type="InterPro" id="IPR000504">
    <property type="entry name" value="RRM_dom"/>
</dbReference>
<dbReference type="EMBL" id="HBUE01196250">
    <property type="protein sequence ID" value="CAG6527824.1"/>
    <property type="molecule type" value="Transcribed_RNA"/>
</dbReference>
<dbReference type="GO" id="GO:0003723">
    <property type="term" value="F:RNA binding"/>
    <property type="evidence" value="ECO:0007669"/>
    <property type="project" value="UniProtKB-UniRule"/>
</dbReference>
<sequence>MASNENTSNKAADNGKKLNVGNLPVDVTEKELRDHFKEFTVENVEIFHYLKYTLALLLFKDKDTATKALKAKEGTLFRNRRLRMHIEYIAIWNIKKNVFVYVVDDNTTEEDVYDKFKTITEVTGVLVFHPLAYVSCNTQEQKEAAIKELNAEETTVYDLTGHDQNHHIEIWRAAKLFFRNLNRVSLINLPESWVSNQEELKKAVEGTGTLTEVKVINNSHGSVAQLFYEDEDTARNASQTLNQQVFEGKRIHALHVTAALIPDYTSSVYLTGLEKPISEETIYSHFEQFGEIEFVSRRKCADEHAIICFKNSSAVEAALECKTLPVPKPDSEETEDKTIGVKKYNGPLIIDLKPSHVKKLLEDGEESKMRPPPLPLAKLWPIYVSNLPYTADKRDMRDYFSSVGGHIKFIFSPNIPAYKTSQTSMVMAALIYYARREQATDAIKAFNGKHFQNRCLHVFPGRKDTYFNPETSVRLVRLTIGVSEEKLFEKFRKFGFIECVVKRNRNTALIEFRDKEVCDKVLQLPDGEKPVRCGIEPLTTKVNRKIFKENDEKISLAMQEIIDKNPAVLENVQSNRFSGPPPLKRGRFNGPDPNFGNLGNRNDFNSMNSNNDFSNPQVIQDLLRLAFISGKNLGEGLASGNNNPFNNSSDSPLSSLNLANGFSGRNFGGGSNNGFGNNSGNRGNFGNNQNNFNNRNNSGGNQNNRNNFGNNGNNGNNGNKFGNNSQNNQNQNRNNNNQNQNQNRQGGGNQNRRF</sequence>
<dbReference type="Pfam" id="PF00076">
    <property type="entry name" value="RRM_1"/>
    <property type="match status" value="4"/>
</dbReference>